<dbReference type="PANTHER" id="PTHR30587">
    <property type="entry name" value="FLAGELLAR BIOSYNTHETIC PROTEIN FLIP"/>
    <property type="match status" value="1"/>
</dbReference>
<keyword evidence="9 12" id="KW-0472">Membrane</keyword>
<keyword evidence="11 12" id="KW-1006">Bacterial flagellum protein export</keyword>
<evidence type="ECO:0000256" key="13">
    <source>
        <dbReference type="SAM" id="SignalP"/>
    </source>
</evidence>
<organism evidence="14 15">
    <name type="scientific">Candidatus Ozemobacter sibiricus</name>
    <dbReference type="NCBI Taxonomy" id="2268124"/>
    <lineage>
        <taxon>Bacteria</taxon>
        <taxon>Candidatus Ozemobacteria</taxon>
        <taxon>Candidatus Ozemobacterales</taxon>
        <taxon>Candidatus Ozemobacteraceae</taxon>
        <taxon>Candidatus Ozemobacter</taxon>
    </lineage>
</organism>
<dbReference type="PANTHER" id="PTHR30587:SF0">
    <property type="entry name" value="FLAGELLAR BIOSYNTHETIC PROTEIN FLIP"/>
    <property type="match status" value="1"/>
</dbReference>
<dbReference type="AlphaFoldDB" id="A0A367ZAV2"/>
<comment type="caution">
    <text evidence="14">The sequence shown here is derived from an EMBL/GenBank/DDBJ whole genome shotgun (WGS) entry which is preliminary data.</text>
</comment>
<keyword evidence="8 12" id="KW-1133">Transmembrane helix</keyword>
<dbReference type="PRINTS" id="PR01302">
    <property type="entry name" value="TYPE3IMPPROT"/>
</dbReference>
<keyword evidence="7 12" id="KW-0653">Protein transport</keyword>
<evidence type="ECO:0000256" key="8">
    <source>
        <dbReference type="ARBA" id="ARBA00022989"/>
    </source>
</evidence>
<keyword evidence="10" id="KW-0975">Bacterial flagellum</keyword>
<dbReference type="InterPro" id="IPR005837">
    <property type="entry name" value="FliP"/>
</dbReference>
<keyword evidence="6 12" id="KW-1005">Bacterial flagellum biogenesis</keyword>
<evidence type="ECO:0000256" key="1">
    <source>
        <dbReference type="ARBA" id="ARBA00006257"/>
    </source>
</evidence>
<sequence length="280" mass="31164">MRRPILAFCLVLLMALCAGSALAQTPDLANPKAKINIEDPTKVLKIEPTETPFPIPRIKIDIDPAKERGQIGTSLQILLLLTILSLAPSILIMLTSFTRILIVLNFVRRALTTQQEPSNQILIGLALFLTFFTMSPVIDQVYREAVQPFMAKDIDYVEAYHKAMRPIREFMFMHTRKTDLALFAGMEGGGKPKSKDDFSTMALIPAFITSEIRTAFQMGVIIFLPFLVIDLVVASILMSMGMIMLPPVMISMPFKILLFVMVDGWNLVIKSLVLSFGGNA</sequence>
<keyword evidence="13" id="KW-0732">Signal</keyword>
<evidence type="ECO:0000256" key="11">
    <source>
        <dbReference type="ARBA" id="ARBA00023225"/>
    </source>
</evidence>
<dbReference type="NCBIfam" id="NF009438">
    <property type="entry name" value="PRK12797.1"/>
    <property type="match status" value="1"/>
</dbReference>
<gene>
    <name evidence="12" type="primary">fliP</name>
    <name evidence="14" type="ORF">OZSIB_4352</name>
</gene>
<keyword evidence="3 12" id="KW-0813">Transport</keyword>
<evidence type="ECO:0000256" key="9">
    <source>
        <dbReference type="ARBA" id="ARBA00023136"/>
    </source>
</evidence>
<dbReference type="EMBL" id="QOQW01000041">
    <property type="protein sequence ID" value="RCK75268.1"/>
    <property type="molecule type" value="Genomic_DNA"/>
</dbReference>
<comment type="subcellular location">
    <subcellularLocation>
        <location evidence="12">Cell membrane</location>
        <topology evidence="12">Multi-pass membrane protein</topology>
    </subcellularLocation>
    <subcellularLocation>
        <location evidence="12">Bacterial flagellum basal body</location>
    </subcellularLocation>
</comment>
<keyword evidence="4 12" id="KW-1003">Cell membrane</keyword>
<dbReference type="Proteomes" id="UP000252355">
    <property type="component" value="Unassembled WGS sequence"/>
</dbReference>
<keyword evidence="14" id="KW-0282">Flagellum</keyword>
<comment type="similarity">
    <text evidence="1 12">Belongs to the FliP/MopC/SpaP family.</text>
</comment>
<evidence type="ECO:0000256" key="3">
    <source>
        <dbReference type="ARBA" id="ARBA00022448"/>
    </source>
</evidence>
<name>A0A367ZAV2_9BACT</name>
<accession>A0A367ZAV2</accession>
<keyword evidence="5 12" id="KW-0812">Transmembrane</keyword>
<evidence type="ECO:0000256" key="4">
    <source>
        <dbReference type="ARBA" id="ARBA00022475"/>
    </source>
</evidence>
<comment type="caution">
    <text evidence="12">Lacks conserved residue(s) required for the propagation of feature annotation.</text>
</comment>
<proteinExistence type="inferred from homology"/>
<feature type="signal peptide" evidence="13">
    <location>
        <begin position="1"/>
        <end position="23"/>
    </location>
</feature>
<keyword evidence="14" id="KW-0969">Cilium</keyword>
<evidence type="ECO:0000256" key="12">
    <source>
        <dbReference type="RuleBase" id="RU362069"/>
    </source>
</evidence>
<evidence type="ECO:0000256" key="7">
    <source>
        <dbReference type="ARBA" id="ARBA00022927"/>
    </source>
</evidence>
<evidence type="ECO:0000313" key="14">
    <source>
        <dbReference type="EMBL" id="RCK75268.1"/>
    </source>
</evidence>
<dbReference type="GO" id="GO:0009306">
    <property type="term" value="P:protein secretion"/>
    <property type="evidence" value="ECO:0007669"/>
    <property type="project" value="UniProtKB-UniRule"/>
</dbReference>
<protein>
    <recommendedName>
        <fullName evidence="2 12">Flagellar biosynthetic protein FliP</fullName>
    </recommendedName>
</protein>
<feature type="transmembrane region" description="Helical" evidence="12">
    <location>
        <begin position="256"/>
        <end position="277"/>
    </location>
</feature>
<evidence type="ECO:0000256" key="6">
    <source>
        <dbReference type="ARBA" id="ARBA00022795"/>
    </source>
</evidence>
<evidence type="ECO:0000313" key="15">
    <source>
        <dbReference type="Proteomes" id="UP000252355"/>
    </source>
</evidence>
<dbReference type="GO" id="GO:0044781">
    <property type="term" value="P:bacterial-type flagellum organization"/>
    <property type="evidence" value="ECO:0007669"/>
    <property type="project" value="UniProtKB-UniRule"/>
</dbReference>
<evidence type="ECO:0000256" key="10">
    <source>
        <dbReference type="ARBA" id="ARBA00023143"/>
    </source>
</evidence>
<dbReference type="GO" id="GO:0009425">
    <property type="term" value="C:bacterial-type flagellum basal body"/>
    <property type="evidence" value="ECO:0007669"/>
    <property type="project" value="UniProtKB-SubCell"/>
</dbReference>
<reference evidence="14 15" key="1">
    <citation type="submission" date="2018-05" db="EMBL/GenBank/DDBJ databases">
        <title>A metagenomic window into the 2 km-deep terrestrial subsurface aquifer revealed taxonomically and functionally diverse microbial community comprising novel uncultured bacterial lineages.</title>
        <authorList>
            <person name="Kadnikov V.V."/>
            <person name="Mardanov A.V."/>
            <person name="Beletsky A.V."/>
            <person name="Banks D."/>
            <person name="Pimenov N.V."/>
            <person name="Frank Y.A."/>
            <person name="Karnachuk O.V."/>
            <person name="Ravin N.V."/>
        </authorList>
    </citation>
    <scope>NUCLEOTIDE SEQUENCE [LARGE SCALE GENOMIC DNA]</scope>
    <source>
        <strain evidence="14">BY5</strain>
    </source>
</reference>
<dbReference type="NCBIfam" id="TIGR01103">
    <property type="entry name" value="fliP"/>
    <property type="match status" value="1"/>
</dbReference>
<evidence type="ECO:0000256" key="5">
    <source>
        <dbReference type="ARBA" id="ARBA00022692"/>
    </source>
</evidence>
<dbReference type="GO" id="GO:0005886">
    <property type="term" value="C:plasma membrane"/>
    <property type="evidence" value="ECO:0007669"/>
    <property type="project" value="UniProtKB-SubCell"/>
</dbReference>
<feature type="transmembrane region" description="Helical" evidence="12">
    <location>
        <begin position="220"/>
        <end position="244"/>
    </location>
</feature>
<dbReference type="InterPro" id="IPR005838">
    <property type="entry name" value="T3SS_IM_P"/>
</dbReference>
<dbReference type="Pfam" id="PF00813">
    <property type="entry name" value="FliP"/>
    <property type="match status" value="1"/>
</dbReference>
<dbReference type="PRINTS" id="PR00951">
    <property type="entry name" value="FLGBIOSNFLIP"/>
</dbReference>
<dbReference type="PROSITE" id="PS01061">
    <property type="entry name" value="FLIP_2"/>
    <property type="match status" value="1"/>
</dbReference>
<feature type="chain" id="PRO_5016760817" description="Flagellar biosynthetic protein FliP" evidence="13">
    <location>
        <begin position="24"/>
        <end position="280"/>
    </location>
</feature>
<evidence type="ECO:0000256" key="2">
    <source>
        <dbReference type="ARBA" id="ARBA00021714"/>
    </source>
</evidence>
<comment type="function">
    <text evidence="12">Plays a role in the flagellum-specific transport system.</text>
</comment>
<feature type="transmembrane region" description="Helical" evidence="12">
    <location>
        <begin position="77"/>
        <end position="107"/>
    </location>
</feature>
<keyword evidence="14" id="KW-0966">Cell projection</keyword>